<dbReference type="PROSITE" id="PS50831">
    <property type="entry name" value="SOHO"/>
    <property type="match status" value="1"/>
</dbReference>
<gene>
    <name evidence="8" type="primary">SORBS2</name>
</gene>
<dbReference type="FunFam" id="2.30.30.40:FF:000003">
    <property type="entry name" value="Sorbin and SH3 domain-containing protein 1 isoform 2"/>
    <property type="match status" value="1"/>
</dbReference>
<dbReference type="GO" id="GO:0045202">
    <property type="term" value="C:synapse"/>
    <property type="evidence" value="ECO:0007669"/>
    <property type="project" value="TreeGrafter"/>
</dbReference>
<dbReference type="GeneTree" id="ENSGT00940000157056"/>
<dbReference type="PANTHER" id="PTHR14167">
    <property type="entry name" value="SH3 DOMAIN-CONTAINING"/>
    <property type="match status" value="1"/>
</dbReference>
<feature type="compositionally biased region" description="Low complexity" evidence="5">
    <location>
        <begin position="1171"/>
        <end position="1193"/>
    </location>
</feature>
<feature type="compositionally biased region" description="Pro residues" evidence="5">
    <location>
        <begin position="498"/>
        <end position="510"/>
    </location>
</feature>
<dbReference type="CDD" id="cd11920">
    <property type="entry name" value="SH3_Sorbs2_1"/>
    <property type="match status" value="1"/>
</dbReference>
<dbReference type="SMART" id="SM00326">
    <property type="entry name" value="SH3"/>
    <property type="match status" value="2"/>
</dbReference>
<dbReference type="InterPro" id="IPR003127">
    <property type="entry name" value="SoHo_dom"/>
</dbReference>
<keyword evidence="2 4" id="KW-0728">SH3 domain</keyword>
<evidence type="ECO:0000256" key="3">
    <source>
        <dbReference type="ARBA" id="ARBA00022949"/>
    </source>
</evidence>
<evidence type="ECO:0000259" key="7">
    <source>
        <dbReference type="PROSITE" id="PS50831"/>
    </source>
</evidence>
<feature type="region of interest" description="Disordered" evidence="5">
    <location>
        <begin position="37"/>
        <end position="64"/>
    </location>
</feature>
<dbReference type="PANTHER" id="PTHR14167:SF56">
    <property type="entry name" value="SORBIN AND SH3 DOMAIN-CONTAINING PROTEIN 2"/>
    <property type="match status" value="1"/>
</dbReference>
<evidence type="ECO:0000313" key="8">
    <source>
        <dbReference type="Ensembl" id="ENSACCP00020014342.1"/>
    </source>
</evidence>
<comment type="subcellular location">
    <subcellularLocation>
        <location evidence="1">Cell junction</location>
    </subcellularLocation>
</comment>
<evidence type="ECO:0000313" key="9">
    <source>
        <dbReference type="Proteomes" id="UP000472275"/>
    </source>
</evidence>
<dbReference type="Gene3D" id="2.30.30.40">
    <property type="entry name" value="SH3 Domains"/>
    <property type="match status" value="2"/>
</dbReference>
<dbReference type="AlphaFoldDB" id="A0A663EPX2"/>
<feature type="region of interest" description="Disordered" evidence="5">
    <location>
        <begin position="1149"/>
        <end position="1207"/>
    </location>
</feature>
<reference evidence="8" key="2">
    <citation type="submission" date="2025-08" db="UniProtKB">
        <authorList>
            <consortium name="Ensembl"/>
        </authorList>
    </citation>
    <scope>IDENTIFICATION</scope>
</reference>
<feature type="domain" description="SH3" evidence="6">
    <location>
        <begin position="790"/>
        <end position="851"/>
    </location>
</feature>
<dbReference type="InterPro" id="IPR001452">
    <property type="entry name" value="SH3_domain"/>
</dbReference>
<keyword evidence="3" id="KW-0965">Cell junction</keyword>
<evidence type="ECO:0000256" key="2">
    <source>
        <dbReference type="ARBA" id="ARBA00022443"/>
    </source>
</evidence>
<dbReference type="InterPro" id="IPR050384">
    <property type="entry name" value="Endophilin_SH3RF"/>
</dbReference>
<dbReference type="InterPro" id="IPR036028">
    <property type="entry name" value="SH3-like_dom_sf"/>
</dbReference>
<dbReference type="SUPFAM" id="SSF50044">
    <property type="entry name" value="SH3-domain"/>
    <property type="match status" value="2"/>
</dbReference>
<feature type="region of interest" description="Disordered" evidence="5">
    <location>
        <begin position="464"/>
        <end position="569"/>
    </location>
</feature>
<dbReference type="GO" id="GO:0005886">
    <property type="term" value="C:plasma membrane"/>
    <property type="evidence" value="ECO:0007669"/>
    <property type="project" value="TreeGrafter"/>
</dbReference>
<dbReference type="GO" id="GO:0030425">
    <property type="term" value="C:dendrite"/>
    <property type="evidence" value="ECO:0007669"/>
    <property type="project" value="TreeGrafter"/>
</dbReference>
<keyword evidence="9" id="KW-1185">Reference proteome</keyword>
<sequence length="1230" mass="134286">MCSQISNTSVSYAQKIIKPLTSISSAGTSTVAGISTTLHQGQRQQSQKRRVSTLKLTRTRDPASSIHCNTQQQLKPVEVPVFPQRPVSPACNPVPEVHTASLSIQIAPIPDNKAEPEIQEHPPSISPDTSKMSSKDLGQKSTVLPSSQAAECHVLGNQKVTAPVMEVNASQTHRQTATEASPLPLPPPVVPVNRASFSPDSGTHLVPYSLPTLDDFLPSRFYKTPALSQFSYKCPYLASEGIIHRNETASVSTDSAMSECSSRTVSESSTAILDELQTCSYDTTDCSETPSPTLSQMSAVSDGTTLTNTAATSHAQITVNGNSGTAASPVSHFQRPFSPSSAYPPPASLNSNIVIMQHGRMMESTETYSQHVQTVGSTTTTSTIPICRSSEEEKKITVIKAPHYAGIGPVDESGIPTAIRTTVDRPKDWYKTMFKQIHMVHKPDDDTDMYNTAYAYSTGSYSPSFSAQAHPAAKTQTYRPLSKSASDSSSDAFKVSSPLPPPHVPPPVPPHRLRERSTPEKNDWDPPDRKVDTRKFRSEPRSIFEYEPGKSSILEHERPTDRINPDDIDLENEPWYKFFSELEFGRPPPKKLLDYVQDSSSGVSNETSLYHHYSTDKGLDRPSSSASTASDYRKRRKSEPAVSHQRVLSDQNANRPSLGRTDMQGPYTTLRKPLTSSSPSSPSRAKDQESPGSYSSAFTDVGRCTPRERRGTTDKEKLPARAVYDFKAQTSKELSFKKGDTVYILRKIDQNWYEGEHHGRVGIFPISYVEKLSPPEKAQPARPPPPAQIGEIGEAIAKYNFSADTNVELSLRKGDRVILLKRVDQNWYEGKIPGTNRQGIFPVSYVEVIKKNASKSVDDYPDPPIPQSYSSDRIHHLSSTKLPPQALSPLSRHLSSSWSHIDQKILQAATSDWFSRTVGFSPSSVCISPPPPFPDSFLCDLEELNSLALTVPQSVAISPGNSIHQVKDDHFIPNTEVSLSSPTALPLSFLLSTSVSSSASSSHDIACKHTSNNTKPGKDKDLRGILDSPVIEVPGDLSDTTREVEHVGTICNIPSPHEGGSVSRALAAPAENEEEICTADLSVNTGDQSKPQEPDFYRGAQDTTEELTRLYIEEDLGQDNLEFPVASGGDSMVCYEGYTSPNIDKPALLSVGTSGESDPPFHLSSNLPFHSAKAPTSPSVPTTSPSTASLSPPFLSKPLHQQEKDSPKLKVTAHLEYGLLQIFMYTKLQG</sequence>
<dbReference type="CDD" id="cd11923">
    <property type="entry name" value="SH3_Sorbs2_2"/>
    <property type="match status" value="1"/>
</dbReference>
<dbReference type="Pfam" id="PF00018">
    <property type="entry name" value="SH3_1"/>
    <property type="match status" value="2"/>
</dbReference>
<dbReference type="PRINTS" id="PR00452">
    <property type="entry name" value="SH3DOMAIN"/>
</dbReference>
<dbReference type="PROSITE" id="PS50002">
    <property type="entry name" value="SH3"/>
    <property type="match status" value="2"/>
</dbReference>
<dbReference type="GO" id="GO:0007219">
    <property type="term" value="P:Notch signaling pathway"/>
    <property type="evidence" value="ECO:0007669"/>
    <property type="project" value="TreeGrafter"/>
</dbReference>
<evidence type="ECO:0000259" key="6">
    <source>
        <dbReference type="PROSITE" id="PS50002"/>
    </source>
</evidence>
<feature type="domain" description="SH3" evidence="6">
    <location>
        <begin position="715"/>
        <end position="774"/>
    </location>
</feature>
<evidence type="ECO:0000256" key="1">
    <source>
        <dbReference type="ARBA" id="ARBA00004282"/>
    </source>
</evidence>
<protein>
    <submittedName>
        <fullName evidence="8">Sorbin and SH3 domain containing 2</fullName>
    </submittedName>
</protein>
<feature type="compositionally biased region" description="Basic and acidic residues" evidence="5">
    <location>
        <begin position="705"/>
        <end position="716"/>
    </location>
</feature>
<reference evidence="8" key="1">
    <citation type="submission" date="2021-03" db="EMBL/GenBank/DDBJ databases">
        <authorList>
            <consortium name="Wellcome Sanger Institute Data Sharing"/>
        </authorList>
    </citation>
    <scope>NUCLEOTIDE SEQUENCE [LARGE SCALE GENOMIC DNA]</scope>
</reference>
<proteinExistence type="predicted"/>
<evidence type="ECO:0000256" key="5">
    <source>
        <dbReference type="SAM" id="MobiDB-lite"/>
    </source>
</evidence>
<dbReference type="GO" id="GO:0043025">
    <property type="term" value="C:neuronal cell body"/>
    <property type="evidence" value="ECO:0007669"/>
    <property type="project" value="TreeGrafter"/>
</dbReference>
<feature type="compositionally biased region" description="Basic and acidic residues" evidence="5">
    <location>
        <begin position="515"/>
        <end position="565"/>
    </location>
</feature>
<dbReference type="FunFam" id="2.30.30.40:FF:000004">
    <property type="entry name" value="Sorbin and SH3 domain-containing protein 1 isoform 2"/>
    <property type="match status" value="1"/>
</dbReference>
<feature type="compositionally biased region" description="Low complexity" evidence="5">
    <location>
        <begin position="482"/>
        <end position="497"/>
    </location>
</feature>
<reference evidence="8" key="3">
    <citation type="submission" date="2025-09" db="UniProtKB">
        <authorList>
            <consortium name="Ensembl"/>
        </authorList>
    </citation>
    <scope>IDENTIFICATION</scope>
</reference>
<feature type="compositionally biased region" description="Polar residues" evidence="5">
    <location>
        <begin position="646"/>
        <end position="655"/>
    </location>
</feature>
<name>A0A663EPX2_AQUCH</name>
<feature type="region of interest" description="Disordered" evidence="5">
    <location>
        <begin position="613"/>
        <end position="716"/>
    </location>
</feature>
<feature type="domain" description="SoHo" evidence="7">
    <location>
        <begin position="398"/>
        <end position="459"/>
    </location>
</feature>
<dbReference type="PRINTS" id="PR00499">
    <property type="entry name" value="P67PHOX"/>
</dbReference>
<dbReference type="Pfam" id="PF02208">
    <property type="entry name" value="Sorb"/>
    <property type="match status" value="1"/>
</dbReference>
<dbReference type="Ensembl" id="ENSACCT00020014971.1">
    <property type="protein sequence ID" value="ENSACCP00020014342.1"/>
    <property type="gene ID" value="ENSACCG00020009833.1"/>
</dbReference>
<feature type="region of interest" description="Disordered" evidence="5">
    <location>
        <begin position="114"/>
        <end position="138"/>
    </location>
</feature>
<dbReference type="SMART" id="SM00459">
    <property type="entry name" value="Sorb"/>
    <property type="match status" value="1"/>
</dbReference>
<evidence type="ECO:0000256" key="4">
    <source>
        <dbReference type="PROSITE-ProRule" id="PRU00192"/>
    </source>
</evidence>
<organism evidence="8 9">
    <name type="scientific">Aquila chrysaetos chrysaetos</name>
    <dbReference type="NCBI Taxonomy" id="223781"/>
    <lineage>
        <taxon>Eukaryota</taxon>
        <taxon>Metazoa</taxon>
        <taxon>Chordata</taxon>
        <taxon>Craniata</taxon>
        <taxon>Vertebrata</taxon>
        <taxon>Euteleostomi</taxon>
        <taxon>Archelosauria</taxon>
        <taxon>Archosauria</taxon>
        <taxon>Dinosauria</taxon>
        <taxon>Saurischia</taxon>
        <taxon>Theropoda</taxon>
        <taxon>Coelurosauria</taxon>
        <taxon>Aves</taxon>
        <taxon>Neognathae</taxon>
        <taxon>Neoaves</taxon>
        <taxon>Telluraves</taxon>
        <taxon>Accipitrimorphae</taxon>
        <taxon>Accipitriformes</taxon>
        <taxon>Accipitridae</taxon>
        <taxon>Accipitrinae</taxon>
        <taxon>Aquila</taxon>
    </lineage>
</organism>
<accession>A0A663EPX2</accession>
<dbReference type="Proteomes" id="UP000472275">
    <property type="component" value="Chromosome 1"/>
</dbReference>
<dbReference type="GO" id="GO:0070161">
    <property type="term" value="C:anchoring junction"/>
    <property type="evidence" value="ECO:0007669"/>
    <property type="project" value="UniProtKB-SubCell"/>
</dbReference>